<feature type="region of interest" description="Disordered" evidence="15">
    <location>
        <begin position="82"/>
        <end position="121"/>
    </location>
</feature>
<evidence type="ECO:0000256" key="3">
    <source>
        <dbReference type="ARBA" id="ARBA00005273"/>
    </source>
</evidence>
<evidence type="ECO:0000313" key="16">
    <source>
        <dbReference type="EMBL" id="KAK4101060.1"/>
    </source>
</evidence>
<feature type="region of interest" description="Disordered" evidence="15">
    <location>
        <begin position="189"/>
        <end position="208"/>
    </location>
</feature>
<comment type="similarity">
    <text evidence="3 14">Belongs to the TFB4 family.</text>
</comment>
<evidence type="ECO:0000256" key="13">
    <source>
        <dbReference type="ARBA" id="ARBA00033341"/>
    </source>
</evidence>
<keyword evidence="12 14" id="KW-0539">Nucleus</keyword>
<evidence type="ECO:0000256" key="1">
    <source>
        <dbReference type="ARBA" id="ARBA00002817"/>
    </source>
</evidence>
<evidence type="ECO:0000256" key="6">
    <source>
        <dbReference type="ARBA" id="ARBA00022763"/>
    </source>
</evidence>
<evidence type="ECO:0000256" key="7">
    <source>
        <dbReference type="ARBA" id="ARBA00022771"/>
    </source>
</evidence>
<evidence type="ECO:0000256" key="8">
    <source>
        <dbReference type="ARBA" id="ARBA00022833"/>
    </source>
</evidence>
<feature type="compositionally biased region" description="Gly residues" evidence="15">
    <location>
        <begin position="421"/>
        <end position="435"/>
    </location>
</feature>
<keyword evidence="10 14" id="KW-0804">Transcription</keyword>
<keyword evidence="6 14" id="KW-0227">DNA damage</keyword>
<sequence length="452" mass="45580">MSVQDAVDASEHYELYNTDDIPSLLTIIIDTNPRGWAALAETLPISKAIANILIFVNAHLAFSNSNRVALIAAHTNRAVWLYPTPPKPTKQPPAHSEDVDMPDAGNGSASNSAAPNHTSSSANKYPQFAQIENSLLVSLRALIDETTAADLSTTTTQISGALTLALAQINRSALSFTASSTAARAATSTGTAMTAGSTVGPTPVASTSTSSGLAGLHARILVLSVSDSAPAQYIPTMNAVFAAAHARIAIDTLSLRGSATFLEQASFITRGTFIHAAEPRGLLQYLMLGFGSGSAPSNPATGGGGPRSSSTTTTDPSSSKPATTSRTAGGGGGGKTFKLGLGACVADLLVTPSADAVDFRAACFCHRNVVNTGFVCSVCLSIFCEVPPGGECLTCGTVLALSQYGNRPVAVAGAAASGHSNAGGGSGGGGGGGSSNAGRKEKRKLGANGEVD</sequence>
<evidence type="ECO:0000256" key="5">
    <source>
        <dbReference type="ARBA" id="ARBA00022723"/>
    </source>
</evidence>
<dbReference type="GO" id="GO:0006289">
    <property type="term" value="P:nucleotide-excision repair"/>
    <property type="evidence" value="ECO:0007669"/>
    <property type="project" value="UniProtKB-UniRule"/>
</dbReference>
<evidence type="ECO:0000313" key="17">
    <source>
        <dbReference type="Proteomes" id="UP001305647"/>
    </source>
</evidence>
<keyword evidence="7 14" id="KW-0863">Zinc-finger</keyword>
<protein>
    <recommendedName>
        <fullName evidence="4 14">General transcription and DNA repair factor IIH subunit TFB4</fullName>
        <shortName evidence="14">TFIIH subunit TFB4</shortName>
    </recommendedName>
    <alternativeName>
        <fullName evidence="13 14">RNA polymerase II transcription factor B subunit 4</fullName>
    </alternativeName>
</protein>
<evidence type="ECO:0000256" key="4">
    <source>
        <dbReference type="ARBA" id="ARBA00021280"/>
    </source>
</evidence>
<evidence type="ECO:0000256" key="2">
    <source>
        <dbReference type="ARBA" id="ARBA00004123"/>
    </source>
</evidence>
<comment type="function">
    <text evidence="1 14">Component of the general transcription and DNA repair factor IIH (TFIIH) core complex, which is involved in general and transcription-coupled nucleotide excision repair (NER) of damaged DNA and, when complexed to TFIIK, in RNA transcription by RNA polymerase II. In NER, TFIIH acts by opening DNA around the lesion to allow the excision of the damaged oligonucleotide and its replacement by a new DNA fragment. In transcription, TFIIH has an essential role in transcription initiation. When the pre-initiation complex (PIC) has been established, TFIIH is required for promoter opening and promoter escape. Phosphorylation of the C-terminal tail (CTD) of the largest subunit of RNA polymerase II by the kinase module TFIIK controls the initiation of transcription.</text>
</comment>
<comment type="subunit">
    <text evidence="14">Component of the 7-subunit TFIIH core complex composed of XPB/SSL2, XPD/RAD3, SSL1, TFB1, TFB2, TFB4 and TFB5, which is active in NER. The core complex associates with the 3-subunit CTD-kinase module TFIIK composed of CCL1, KIN28 and TFB3 to form the 10-subunit holoenzyme (holo-TFIIH) active in transcription.</text>
</comment>
<keyword evidence="8 14" id="KW-0862">Zinc</keyword>
<gene>
    <name evidence="16" type="ORF">N658DRAFT_496752</name>
</gene>
<feature type="region of interest" description="Disordered" evidence="15">
    <location>
        <begin position="296"/>
        <end position="331"/>
    </location>
</feature>
<dbReference type="GO" id="GO:0008270">
    <property type="term" value="F:zinc ion binding"/>
    <property type="evidence" value="ECO:0007669"/>
    <property type="project" value="UniProtKB-KW"/>
</dbReference>
<comment type="subcellular location">
    <subcellularLocation>
        <location evidence="2 14">Nucleus</location>
    </subcellularLocation>
</comment>
<evidence type="ECO:0000256" key="12">
    <source>
        <dbReference type="ARBA" id="ARBA00023242"/>
    </source>
</evidence>
<dbReference type="InterPro" id="IPR036465">
    <property type="entry name" value="vWFA_dom_sf"/>
</dbReference>
<evidence type="ECO:0000256" key="11">
    <source>
        <dbReference type="ARBA" id="ARBA00023204"/>
    </source>
</evidence>
<dbReference type="GO" id="GO:0006355">
    <property type="term" value="P:regulation of DNA-templated transcription"/>
    <property type="evidence" value="ECO:0007669"/>
    <property type="project" value="InterPro"/>
</dbReference>
<reference evidence="16" key="1">
    <citation type="journal article" date="2023" name="Mol. Phylogenet. Evol.">
        <title>Genome-scale phylogeny and comparative genomics of the fungal order Sordariales.</title>
        <authorList>
            <person name="Hensen N."/>
            <person name="Bonometti L."/>
            <person name="Westerberg I."/>
            <person name="Brannstrom I.O."/>
            <person name="Guillou S."/>
            <person name="Cros-Aarteil S."/>
            <person name="Calhoun S."/>
            <person name="Haridas S."/>
            <person name="Kuo A."/>
            <person name="Mondo S."/>
            <person name="Pangilinan J."/>
            <person name="Riley R."/>
            <person name="LaButti K."/>
            <person name="Andreopoulos B."/>
            <person name="Lipzen A."/>
            <person name="Chen C."/>
            <person name="Yan M."/>
            <person name="Daum C."/>
            <person name="Ng V."/>
            <person name="Clum A."/>
            <person name="Steindorff A."/>
            <person name="Ohm R.A."/>
            <person name="Martin F."/>
            <person name="Silar P."/>
            <person name="Natvig D.O."/>
            <person name="Lalanne C."/>
            <person name="Gautier V."/>
            <person name="Ament-Velasquez S.L."/>
            <person name="Kruys A."/>
            <person name="Hutchinson M.I."/>
            <person name="Powell A.J."/>
            <person name="Barry K."/>
            <person name="Miller A.N."/>
            <person name="Grigoriev I.V."/>
            <person name="Debuchy R."/>
            <person name="Gladieux P."/>
            <person name="Hiltunen Thoren M."/>
            <person name="Johannesson H."/>
        </authorList>
    </citation>
    <scope>NUCLEOTIDE SEQUENCE</scope>
    <source>
        <strain evidence="16">CBS 757.83</strain>
    </source>
</reference>
<dbReference type="FunFam" id="3.40.50.410:FF:000084">
    <property type="entry name" value="Transcription factor TFIIH subunit Tfb4, putative"/>
    <property type="match status" value="1"/>
</dbReference>
<organism evidence="16 17">
    <name type="scientific">Parathielavia hyrcaniae</name>
    <dbReference type="NCBI Taxonomy" id="113614"/>
    <lineage>
        <taxon>Eukaryota</taxon>
        <taxon>Fungi</taxon>
        <taxon>Dikarya</taxon>
        <taxon>Ascomycota</taxon>
        <taxon>Pezizomycotina</taxon>
        <taxon>Sordariomycetes</taxon>
        <taxon>Sordariomycetidae</taxon>
        <taxon>Sordariales</taxon>
        <taxon>Chaetomiaceae</taxon>
        <taxon>Parathielavia</taxon>
    </lineage>
</organism>
<dbReference type="AlphaFoldDB" id="A0AAN6Q3H9"/>
<evidence type="ECO:0000256" key="14">
    <source>
        <dbReference type="RuleBase" id="RU368090"/>
    </source>
</evidence>
<dbReference type="Pfam" id="PF03850">
    <property type="entry name" value="Tfb4"/>
    <property type="match status" value="2"/>
</dbReference>
<name>A0AAN6Q3H9_9PEZI</name>
<comment type="caution">
    <text evidence="16">The sequence shown here is derived from an EMBL/GenBank/DDBJ whole genome shotgun (WGS) entry which is preliminary data.</text>
</comment>
<keyword evidence="5 14" id="KW-0479">Metal-binding</keyword>
<dbReference type="InterPro" id="IPR004600">
    <property type="entry name" value="TFIIH_Tfb4/GTF2H3"/>
</dbReference>
<accession>A0AAN6Q3H9</accession>
<evidence type="ECO:0000256" key="15">
    <source>
        <dbReference type="SAM" id="MobiDB-lite"/>
    </source>
</evidence>
<feature type="compositionally biased region" description="Low complexity" evidence="15">
    <location>
        <begin position="189"/>
        <end position="198"/>
    </location>
</feature>
<dbReference type="PANTHER" id="PTHR12831">
    <property type="entry name" value="TRANSCRIPTION INITIATION FACTOR IIH TFIIH , POLYPEPTIDE 3-RELATED"/>
    <property type="match status" value="1"/>
</dbReference>
<keyword evidence="11 14" id="KW-0234">DNA repair</keyword>
<reference evidence="16" key="2">
    <citation type="submission" date="2023-05" db="EMBL/GenBank/DDBJ databases">
        <authorList>
            <consortium name="Lawrence Berkeley National Laboratory"/>
            <person name="Steindorff A."/>
            <person name="Hensen N."/>
            <person name="Bonometti L."/>
            <person name="Westerberg I."/>
            <person name="Brannstrom I.O."/>
            <person name="Guillou S."/>
            <person name="Cros-Aarteil S."/>
            <person name="Calhoun S."/>
            <person name="Haridas S."/>
            <person name="Kuo A."/>
            <person name="Mondo S."/>
            <person name="Pangilinan J."/>
            <person name="Riley R."/>
            <person name="Labutti K."/>
            <person name="Andreopoulos B."/>
            <person name="Lipzen A."/>
            <person name="Chen C."/>
            <person name="Yanf M."/>
            <person name="Daum C."/>
            <person name="Ng V."/>
            <person name="Clum A."/>
            <person name="Ohm R."/>
            <person name="Martin F."/>
            <person name="Silar P."/>
            <person name="Natvig D."/>
            <person name="Lalanne C."/>
            <person name="Gautier V."/>
            <person name="Ament-Velasquez S.L."/>
            <person name="Kruys A."/>
            <person name="Hutchinson M.I."/>
            <person name="Powell A.J."/>
            <person name="Barry K."/>
            <person name="Miller A.N."/>
            <person name="Grigoriev I.V."/>
            <person name="Debuchy R."/>
            <person name="Gladieux P."/>
            <person name="Thoren M.H."/>
            <person name="Johannesson H."/>
        </authorList>
    </citation>
    <scope>NUCLEOTIDE SEQUENCE</scope>
    <source>
        <strain evidence="16">CBS 757.83</strain>
    </source>
</reference>
<dbReference type="Proteomes" id="UP001305647">
    <property type="component" value="Unassembled WGS sequence"/>
</dbReference>
<feature type="compositionally biased region" description="Low complexity" evidence="15">
    <location>
        <begin position="307"/>
        <end position="327"/>
    </location>
</feature>
<feature type="compositionally biased region" description="Low complexity" evidence="15">
    <location>
        <begin position="104"/>
        <end position="114"/>
    </location>
</feature>
<dbReference type="EMBL" id="MU863637">
    <property type="protein sequence ID" value="KAK4101060.1"/>
    <property type="molecule type" value="Genomic_DNA"/>
</dbReference>
<dbReference type="GO" id="GO:0000439">
    <property type="term" value="C:transcription factor TFIIH core complex"/>
    <property type="evidence" value="ECO:0007669"/>
    <property type="project" value="UniProtKB-UniRule"/>
</dbReference>
<dbReference type="Gene3D" id="3.40.50.410">
    <property type="entry name" value="von Willebrand factor, type A domain"/>
    <property type="match status" value="1"/>
</dbReference>
<evidence type="ECO:0000256" key="9">
    <source>
        <dbReference type="ARBA" id="ARBA00023015"/>
    </source>
</evidence>
<feature type="region of interest" description="Disordered" evidence="15">
    <location>
        <begin position="415"/>
        <end position="452"/>
    </location>
</feature>
<dbReference type="GO" id="GO:0005675">
    <property type="term" value="C:transcription factor TFIIH holo complex"/>
    <property type="evidence" value="ECO:0007669"/>
    <property type="project" value="UniProtKB-UniRule"/>
</dbReference>
<evidence type="ECO:0000256" key="10">
    <source>
        <dbReference type="ARBA" id="ARBA00023163"/>
    </source>
</evidence>
<keyword evidence="9 14" id="KW-0805">Transcription regulation</keyword>
<dbReference type="PANTHER" id="PTHR12831:SF0">
    <property type="entry name" value="GENERAL TRANSCRIPTION FACTOR IIH SUBUNIT 3"/>
    <property type="match status" value="1"/>
</dbReference>
<keyword evidence="17" id="KW-1185">Reference proteome</keyword>
<proteinExistence type="inferred from homology"/>